<dbReference type="GO" id="GO:0003825">
    <property type="term" value="F:alpha,alpha-trehalose-phosphate synthase (UDP-forming) activity"/>
    <property type="evidence" value="ECO:0007669"/>
    <property type="project" value="TreeGrafter"/>
</dbReference>
<dbReference type="GO" id="GO:0004805">
    <property type="term" value="F:trehalose-phosphatase activity"/>
    <property type="evidence" value="ECO:0007669"/>
    <property type="project" value="TreeGrafter"/>
</dbReference>
<dbReference type="InterPro" id="IPR001830">
    <property type="entry name" value="Glyco_trans_20"/>
</dbReference>
<evidence type="ECO:0000313" key="2">
    <source>
        <dbReference type="EMBL" id="KOM42695.1"/>
    </source>
</evidence>
<dbReference type="STRING" id="3914.A0A0L9UIG9"/>
<dbReference type="InterPro" id="IPR003337">
    <property type="entry name" value="Trehalose_PPase"/>
</dbReference>
<protein>
    <recommendedName>
        <fullName evidence="4">Trehalose 6-phosphate phosphatase</fullName>
    </recommendedName>
</protein>
<dbReference type="Proteomes" id="UP000053144">
    <property type="component" value="Chromosome 5"/>
</dbReference>
<evidence type="ECO:0000313" key="3">
    <source>
        <dbReference type="Proteomes" id="UP000053144"/>
    </source>
</evidence>
<dbReference type="GO" id="GO:0005829">
    <property type="term" value="C:cytosol"/>
    <property type="evidence" value="ECO:0007669"/>
    <property type="project" value="TreeGrafter"/>
</dbReference>
<dbReference type="SUPFAM" id="SSF56784">
    <property type="entry name" value="HAD-like"/>
    <property type="match status" value="1"/>
</dbReference>
<gene>
    <name evidence="2" type="ORF">LR48_Vigan05g029900</name>
</gene>
<dbReference type="PANTHER" id="PTHR10788">
    <property type="entry name" value="TREHALOSE-6-PHOSPHATE SYNTHASE"/>
    <property type="match status" value="1"/>
</dbReference>
<dbReference type="InterPro" id="IPR036412">
    <property type="entry name" value="HAD-like_sf"/>
</dbReference>
<dbReference type="PANTHER" id="PTHR10788:SF85">
    <property type="entry name" value="ALPHA,ALPHA-TREHALOSE-PHOSPHATE SYNTHASE (UDP-FORMING)"/>
    <property type="match status" value="1"/>
</dbReference>
<proteinExistence type="predicted"/>
<name>A0A0L9UIG9_PHAAN</name>
<sequence>MFLNPSKGEWMTTMPEQLNMEWVDSVKHVFDYFTDRTPRSHIEERDASLVWSYRHSDVEFGRLQARDMLQHLWTGPISNASVEVVQGSRSVEVRAANVTKGAAIDRILGEIVHSKSMTTPIDYVLCIGHFLTKQDEDIYAFFEPELPSIGVGLPRSKVTEGVKFPAERISSLKIPASKSGAAKSSQNKGQRVVPNSEKKTNNHVCRAPRRPAPEKISWNVLDLKKENYFSCAVGRTQTNARYTLGSPDEVVAFLKELVNSSPYSYV</sequence>
<evidence type="ECO:0008006" key="4">
    <source>
        <dbReference type="Google" id="ProtNLM"/>
    </source>
</evidence>
<reference evidence="3" key="1">
    <citation type="journal article" date="2015" name="Proc. Natl. Acad. Sci. U.S.A.">
        <title>Genome sequencing of adzuki bean (Vigna angularis) provides insight into high starch and low fat accumulation and domestication.</title>
        <authorList>
            <person name="Yang K."/>
            <person name="Tian Z."/>
            <person name="Chen C."/>
            <person name="Luo L."/>
            <person name="Zhao B."/>
            <person name="Wang Z."/>
            <person name="Yu L."/>
            <person name="Li Y."/>
            <person name="Sun Y."/>
            <person name="Li W."/>
            <person name="Chen Y."/>
            <person name="Li Y."/>
            <person name="Zhang Y."/>
            <person name="Ai D."/>
            <person name="Zhao J."/>
            <person name="Shang C."/>
            <person name="Ma Y."/>
            <person name="Wu B."/>
            <person name="Wang M."/>
            <person name="Gao L."/>
            <person name="Sun D."/>
            <person name="Zhang P."/>
            <person name="Guo F."/>
            <person name="Wang W."/>
            <person name="Li Y."/>
            <person name="Wang J."/>
            <person name="Varshney R.K."/>
            <person name="Wang J."/>
            <person name="Ling H.Q."/>
            <person name="Wan P."/>
        </authorList>
    </citation>
    <scope>NUCLEOTIDE SEQUENCE</scope>
    <source>
        <strain evidence="3">cv. Jingnong 6</strain>
    </source>
</reference>
<dbReference type="AlphaFoldDB" id="A0A0L9UIG9"/>
<evidence type="ECO:0000256" key="1">
    <source>
        <dbReference type="SAM" id="MobiDB-lite"/>
    </source>
</evidence>
<accession>A0A0L9UIG9</accession>
<dbReference type="GO" id="GO:0005992">
    <property type="term" value="P:trehalose biosynthetic process"/>
    <property type="evidence" value="ECO:0007669"/>
    <property type="project" value="InterPro"/>
</dbReference>
<dbReference type="EMBL" id="CM003375">
    <property type="protein sequence ID" value="KOM42695.1"/>
    <property type="molecule type" value="Genomic_DNA"/>
</dbReference>
<feature type="region of interest" description="Disordered" evidence="1">
    <location>
        <begin position="176"/>
        <end position="208"/>
    </location>
</feature>
<dbReference type="Pfam" id="PF02358">
    <property type="entry name" value="Trehalose_PPase"/>
    <property type="match status" value="1"/>
</dbReference>
<dbReference type="Gramene" id="KOM42695">
    <property type="protein sequence ID" value="KOM42695"/>
    <property type="gene ID" value="LR48_Vigan05g029900"/>
</dbReference>
<organism evidence="2 3">
    <name type="scientific">Phaseolus angularis</name>
    <name type="common">Azuki bean</name>
    <name type="synonym">Vigna angularis</name>
    <dbReference type="NCBI Taxonomy" id="3914"/>
    <lineage>
        <taxon>Eukaryota</taxon>
        <taxon>Viridiplantae</taxon>
        <taxon>Streptophyta</taxon>
        <taxon>Embryophyta</taxon>
        <taxon>Tracheophyta</taxon>
        <taxon>Spermatophyta</taxon>
        <taxon>Magnoliopsida</taxon>
        <taxon>eudicotyledons</taxon>
        <taxon>Gunneridae</taxon>
        <taxon>Pentapetalae</taxon>
        <taxon>rosids</taxon>
        <taxon>fabids</taxon>
        <taxon>Fabales</taxon>
        <taxon>Fabaceae</taxon>
        <taxon>Papilionoideae</taxon>
        <taxon>50 kb inversion clade</taxon>
        <taxon>NPAAA clade</taxon>
        <taxon>indigoferoid/millettioid clade</taxon>
        <taxon>Phaseoleae</taxon>
        <taxon>Vigna</taxon>
    </lineage>
</organism>